<organism evidence="2 3">
    <name type="scientific">Penaeus vannamei</name>
    <name type="common">Whiteleg shrimp</name>
    <name type="synonym">Litopenaeus vannamei</name>
    <dbReference type="NCBI Taxonomy" id="6689"/>
    <lineage>
        <taxon>Eukaryota</taxon>
        <taxon>Metazoa</taxon>
        <taxon>Ecdysozoa</taxon>
        <taxon>Arthropoda</taxon>
        <taxon>Crustacea</taxon>
        <taxon>Multicrustacea</taxon>
        <taxon>Malacostraca</taxon>
        <taxon>Eumalacostraca</taxon>
        <taxon>Eucarida</taxon>
        <taxon>Decapoda</taxon>
        <taxon>Dendrobranchiata</taxon>
        <taxon>Penaeoidea</taxon>
        <taxon>Penaeidae</taxon>
        <taxon>Penaeus</taxon>
    </lineage>
</organism>
<dbReference type="STRING" id="6689.A0A423TFU1"/>
<dbReference type="AlphaFoldDB" id="A0A423TFU1"/>
<keyword evidence="3" id="KW-1185">Reference proteome</keyword>
<name>A0A423TFU1_PENVA</name>
<comment type="caution">
    <text evidence="2">The sequence shown here is derived from an EMBL/GenBank/DDBJ whole genome shotgun (WGS) entry which is preliminary data.</text>
</comment>
<reference evidence="2 3" key="2">
    <citation type="submission" date="2019-01" db="EMBL/GenBank/DDBJ databases">
        <title>The decoding of complex shrimp genome reveals the adaptation for benthos swimmer, frequently molting mechanism and breeding impact on genome.</title>
        <authorList>
            <person name="Sun Y."/>
            <person name="Gao Y."/>
            <person name="Yu Y."/>
        </authorList>
    </citation>
    <scope>NUCLEOTIDE SEQUENCE [LARGE SCALE GENOMIC DNA]</scope>
    <source>
        <tissue evidence="2">Muscle</tissue>
    </source>
</reference>
<keyword evidence="2" id="KW-0503">Monooxygenase</keyword>
<protein>
    <submittedName>
        <fullName evidence="2">Oplophorus-luciferin 2-monooxygenase non-catalytic subunit</fullName>
    </submittedName>
</protein>
<sequence>MPGLALLFALVVLRSCEGAANNALGALPCPDPEDIYPCVCTVGTENHMTMDCSHVASEDELARVFSSNLPFTKFHRLMIEGNQKLRILREGDLGPVSFAIIKITSGFLEEVQGGALAGSHTTADTIDLSGNPLSVWPFYELPLSHSCIAVRQSAEHSFGT</sequence>
<reference evidence="2 3" key="1">
    <citation type="submission" date="2018-04" db="EMBL/GenBank/DDBJ databases">
        <authorList>
            <person name="Zhang X."/>
            <person name="Yuan J."/>
            <person name="Li F."/>
            <person name="Xiang J."/>
        </authorList>
    </citation>
    <scope>NUCLEOTIDE SEQUENCE [LARGE SCALE GENOMIC DNA]</scope>
    <source>
        <tissue evidence="2">Muscle</tissue>
    </source>
</reference>
<accession>A0A423TFU1</accession>
<dbReference type="GO" id="GO:0004497">
    <property type="term" value="F:monooxygenase activity"/>
    <property type="evidence" value="ECO:0007669"/>
    <property type="project" value="UniProtKB-KW"/>
</dbReference>
<evidence type="ECO:0000313" key="3">
    <source>
        <dbReference type="Proteomes" id="UP000283509"/>
    </source>
</evidence>
<feature type="chain" id="PRO_5019536445" evidence="1">
    <location>
        <begin position="19"/>
        <end position="160"/>
    </location>
</feature>
<evidence type="ECO:0000313" key="2">
    <source>
        <dbReference type="EMBL" id="ROT75235.1"/>
    </source>
</evidence>
<dbReference type="EMBL" id="QCYY01001798">
    <property type="protein sequence ID" value="ROT75235.1"/>
    <property type="molecule type" value="Genomic_DNA"/>
</dbReference>
<gene>
    <name evidence="2" type="ORF">C7M84_006236</name>
</gene>
<evidence type="ECO:0000256" key="1">
    <source>
        <dbReference type="SAM" id="SignalP"/>
    </source>
</evidence>
<keyword evidence="1" id="KW-0732">Signal</keyword>
<keyword evidence="2" id="KW-0560">Oxidoreductase</keyword>
<feature type="signal peptide" evidence="1">
    <location>
        <begin position="1"/>
        <end position="18"/>
    </location>
</feature>
<dbReference type="Proteomes" id="UP000283509">
    <property type="component" value="Unassembled WGS sequence"/>
</dbReference>
<proteinExistence type="predicted"/>